<feature type="compositionally biased region" description="Basic and acidic residues" evidence="1">
    <location>
        <begin position="7"/>
        <end position="27"/>
    </location>
</feature>
<organism evidence="2 3">
    <name type="scientific">Ancylostoma ceylanicum</name>
    <dbReference type="NCBI Taxonomy" id="53326"/>
    <lineage>
        <taxon>Eukaryota</taxon>
        <taxon>Metazoa</taxon>
        <taxon>Ecdysozoa</taxon>
        <taxon>Nematoda</taxon>
        <taxon>Chromadorea</taxon>
        <taxon>Rhabditida</taxon>
        <taxon>Rhabditina</taxon>
        <taxon>Rhabditomorpha</taxon>
        <taxon>Strongyloidea</taxon>
        <taxon>Ancylostomatidae</taxon>
        <taxon>Ancylostomatinae</taxon>
        <taxon>Ancylostoma</taxon>
    </lineage>
</organism>
<protein>
    <submittedName>
        <fullName evidence="2">Uncharacterized protein</fullName>
    </submittedName>
</protein>
<reference evidence="3" key="1">
    <citation type="journal article" date="2015" name="Nat. Genet.">
        <title>The genome and transcriptome of the zoonotic hookworm Ancylostoma ceylanicum identify infection-specific gene families.</title>
        <authorList>
            <person name="Schwarz E.M."/>
            <person name="Hu Y."/>
            <person name="Antoshechkin I."/>
            <person name="Miller M.M."/>
            <person name="Sternberg P.W."/>
            <person name="Aroian R.V."/>
        </authorList>
    </citation>
    <scope>NUCLEOTIDE SEQUENCE</scope>
    <source>
        <strain evidence="3">HY135</strain>
    </source>
</reference>
<accession>A0A016W1W6</accession>
<name>A0A016W1W6_9BILA</name>
<feature type="region of interest" description="Disordered" evidence="1">
    <location>
        <begin position="1"/>
        <end position="68"/>
    </location>
</feature>
<evidence type="ECO:0000313" key="2">
    <source>
        <dbReference type="EMBL" id="EYC33630.1"/>
    </source>
</evidence>
<keyword evidence="3" id="KW-1185">Reference proteome</keyword>
<dbReference type="AlphaFoldDB" id="A0A016W1W6"/>
<dbReference type="OrthoDB" id="5909136at2759"/>
<evidence type="ECO:0000313" key="3">
    <source>
        <dbReference type="Proteomes" id="UP000024635"/>
    </source>
</evidence>
<evidence type="ECO:0000256" key="1">
    <source>
        <dbReference type="SAM" id="MobiDB-lite"/>
    </source>
</evidence>
<feature type="compositionally biased region" description="Basic residues" evidence="1">
    <location>
        <begin position="53"/>
        <end position="68"/>
    </location>
</feature>
<gene>
    <name evidence="2" type="primary">Acey_s0002.g907</name>
    <name evidence="2" type="ORF">Y032_0002g907</name>
</gene>
<proteinExistence type="predicted"/>
<dbReference type="EMBL" id="JARK01001338">
    <property type="protein sequence ID" value="EYC33630.1"/>
    <property type="molecule type" value="Genomic_DNA"/>
</dbReference>
<dbReference type="Proteomes" id="UP000024635">
    <property type="component" value="Unassembled WGS sequence"/>
</dbReference>
<feature type="compositionally biased region" description="Polar residues" evidence="1">
    <location>
        <begin position="39"/>
        <end position="48"/>
    </location>
</feature>
<comment type="caution">
    <text evidence="2">The sequence shown here is derived from an EMBL/GenBank/DDBJ whole genome shotgun (WGS) entry which is preliminary data.</text>
</comment>
<sequence>MYPASGQKDERSKQAMDRQFPLRHEISYRPPGPGARSGQMASANQQSGPRYHTGQRLKKKKYGRFKHR</sequence>